<evidence type="ECO:0000313" key="2">
    <source>
        <dbReference type="EMBL" id="MDN4073994.1"/>
    </source>
</evidence>
<proteinExistence type="predicted"/>
<evidence type="ECO:0000313" key="3">
    <source>
        <dbReference type="Proteomes" id="UP001168694"/>
    </source>
</evidence>
<keyword evidence="3" id="KW-1185">Reference proteome</keyword>
<feature type="transmembrane region" description="Helical" evidence="1">
    <location>
        <begin position="77"/>
        <end position="95"/>
    </location>
</feature>
<name>A0ABT8E7W2_9BACL</name>
<gene>
    <name evidence="2" type="ORF">QYF49_13370</name>
</gene>
<protein>
    <submittedName>
        <fullName evidence="2">Uncharacterized protein</fullName>
    </submittedName>
</protein>
<accession>A0ABT8E7W2</accession>
<keyword evidence="1" id="KW-1133">Transmembrane helix</keyword>
<comment type="caution">
    <text evidence="2">The sequence shown here is derived from an EMBL/GenBank/DDBJ whole genome shotgun (WGS) entry which is preliminary data.</text>
</comment>
<dbReference type="RefSeq" id="WP_290400078.1">
    <property type="nucleotide sequence ID" value="NZ_JAUHLN010000002.1"/>
</dbReference>
<sequence length="106" mass="12241">MAHETLPDWLWLLFYSFIGLTLLATIINLLKKVHIKATIINLAFVIATPVVSFMFALGRPKGNTEWNHLITGIVSGSPWAAIILIGYSFMLYWWFRFSFLFVRFNS</sequence>
<feature type="transmembrane region" description="Helical" evidence="1">
    <location>
        <begin position="12"/>
        <end position="30"/>
    </location>
</feature>
<keyword evidence="1" id="KW-0812">Transmembrane</keyword>
<dbReference type="EMBL" id="JAUHLN010000002">
    <property type="protein sequence ID" value="MDN4073994.1"/>
    <property type="molecule type" value="Genomic_DNA"/>
</dbReference>
<evidence type="ECO:0000256" key="1">
    <source>
        <dbReference type="SAM" id="Phobius"/>
    </source>
</evidence>
<keyword evidence="1" id="KW-0472">Membrane</keyword>
<organism evidence="2 3">
    <name type="scientific">Fictibacillus terranigra</name>
    <dbReference type="NCBI Taxonomy" id="3058424"/>
    <lineage>
        <taxon>Bacteria</taxon>
        <taxon>Bacillati</taxon>
        <taxon>Bacillota</taxon>
        <taxon>Bacilli</taxon>
        <taxon>Bacillales</taxon>
        <taxon>Fictibacillaceae</taxon>
        <taxon>Fictibacillus</taxon>
    </lineage>
</organism>
<dbReference type="Proteomes" id="UP001168694">
    <property type="component" value="Unassembled WGS sequence"/>
</dbReference>
<feature type="transmembrane region" description="Helical" evidence="1">
    <location>
        <begin position="37"/>
        <end position="57"/>
    </location>
</feature>
<reference evidence="2" key="1">
    <citation type="submission" date="2023-06" db="EMBL/GenBank/DDBJ databases">
        <title>Draft Genome Sequences of Representative Paenibacillus Polymyxa, Bacillus cereus, Fictibacillus sp., and Brevibacillus agri Strains Isolated from Amazonian Dark Earth.</title>
        <authorList>
            <person name="Pellegrinetti T.A."/>
            <person name="Cunha I.C.M."/>
            <person name="Chaves M.G."/>
            <person name="Freitas A.S."/>
            <person name="Silva A.V.R."/>
            <person name="Tsai S.M."/>
            <person name="Mendes L.W."/>
        </authorList>
    </citation>
    <scope>NUCLEOTIDE SEQUENCE</scope>
    <source>
        <strain evidence="2">CENA-BCM004</strain>
    </source>
</reference>